<dbReference type="Proteomes" id="UP001148786">
    <property type="component" value="Unassembled WGS sequence"/>
</dbReference>
<name>A0A9W8TEN3_9AGAR</name>
<evidence type="ECO:0000313" key="2">
    <source>
        <dbReference type="EMBL" id="KAJ3517121.1"/>
    </source>
</evidence>
<dbReference type="OrthoDB" id="3028554at2759"/>
<dbReference type="AlphaFoldDB" id="A0A9W8TEN3"/>
<feature type="compositionally biased region" description="Acidic residues" evidence="1">
    <location>
        <begin position="174"/>
        <end position="206"/>
    </location>
</feature>
<protein>
    <submittedName>
        <fullName evidence="2">Uncharacterized protein</fullName>
    </submittedName>
</protein>
<organism evidence="2 3">
    <name type="scientific">Agrocybe chaxingu</name>
    <dbReference type="NCBI Taxonomy" id="84603"/>
    <lineage>
        <taxon>Eukaryota</taxon>
        <taxon>Fungi</taxon>
        <taxon>Dikarya</taxon>
        <taxon>Basidiomycota</taxon>
        <taxon>Agaricomycotina</taxon>
        <taxon>Agaricomycetes</taxon>
        <taxon>Agaricomycetidae</taxon>
        <taxon>Agaricales</taxon>
        <taxon>Agaricineae</taxon>
        <taxon>Strophariaceae</taxon>
        <taxon>Agrocybe</taxon>
    </lineage>
</organism>
<evidence type="ECO:0000313" key="3">
    <source>
        <dbReference type="Proteomes" id="UP001148786"/>
    </source>
</evidence>
<sequence length="505" mass="57257">MHFSDLPDKVIDNIVASVLVDYMDDAIASPPKPAWLVPYSSISKTYVRRNLLTRRARLGLGPLIIPVGSDKTEWSGVTSKQFYKIVLMGVQLFGDDLDAAPLLPRQLLECCLKPRRRNEVMDDEDDESNSGSEDDVKMDFELDGRSETYDEDSGSETPNTQGRDAGDVQNPYIDFDDMSDGSSSEEETDDEDEDSDEDSDQDLSYEETLEEWERYEKLDRLPKDQILPLLAAHKRIRQATLKVLKETLGIETGALGNQRLYEAAVTVLRNIRRIYRRAHTPGLAAGSLLMSHDPVTPFIDAYLGLSMANYLISSADILVNNGRLSKVEKTMQGIRYIHFGIPNPILRPHIAQRAHIAYMRWRRWKRLTLQAARILAIGCALVEVQDPKRPKWVLNSEYAAAFEGAIHGLELFEEKYMGKESFDVLPPALIEHSKIMTALEQVDGFRILNVVRENEAVLNSVRKGSTLFKIWDRRSRAKTSFYVALESAPRKFWLEGEEVMESAVV</sequence>
<reference evidence="2" key="1">
    <citation type="submission" date="2022-07" db="EMBL/GenBank/DDBJ databases">
        <title>Genome Sequence of Agrocybe chaxingu.</title>
        <authorList>
            <person name="Buettner E."/>
        </authorList>
    </citation>
    <scope>NUCLEOTIDE SEQUENCE</scope>
    <source>
        <strain evidence="2">MP-N11</strain>
    </source>
</reference>
<gene>
    <name evidence="2" type="ORF">NLJ89_g703</name>
</gene>
<proteinExistence type="predicted"/>
<evidence type="ECO:0000256" key="1">
    <source>
        <dbReference type="SAM" id="MobiDB-lite"/>
    </source>
</evidence>
<keyword evidence="3" id="KW-1185">Reference proteome</keyword>
<feature type="region of interest" description="Disordered" evidence="1">
    <location>
        <begin position="119"/>
        <end position="206"/>
    </location>
</feature>
<dbReference type="EMBL" id="JANKHO010000030">
    <property type="protein sequence ID" value="KAJ3517121.1"/>
    <property type="molecule type" value="Genomic_DNA"/>
</dbReference>
<feature type="compositionally biased region" description="Basic and acidic residues" evidence="1">
    <location>
        <begin position="134"/>
        <end position="148"/>
    </location>
</feature>
<accession>A0A9W8TEN3</accession>
<comment type="caution">
    <text evidence="2">The sequence shown here is derived from an EMBL/GenBank/DDBJ whole genome shotgun (WGS) entry which is preliminary data.</text>
</comment>